<evidence type="ECO:0000256" key="1">
    <source>
        <dbReference type="SAM" id="Phobius"/>
    </source>
</evidence>
<dbReference type="InterPro" id="IPR036249">
    <property type="entry name" value="Thioredoxin-like_sf"/>
</dbReference>
<sequence length="249" mass="26166">MDDAELDAIRARRWRLFATTLMLLVVAGGLALALGAFGGDGKKGTASANGVRGAKEVSALLRGVPQDGLVLGRPDAPATITVFADLHCPHCRDAFTGGDFREVVDRVVRPGKANLRLALIALPGFGENSAQGRVAVTGLAPRDRAWTTALMLWFNQGAPGGPWIGDGLLRRIAEVGPGLRGVPLRMAPTVDGRRIADETDALRDRLDVDGTPAWFVRARGSSDEREIDVNRLGGSAGAIESAVRDATGG</sequence>
<dbReference type="Proteomes" id="UP001277761">
    <property type="component" value="Unassembled WGS sequence"/>
</dbReference>
<keyword evidence="1" id="KW-0472">Membrane</keyword>
<dbReference type="SUPFAM" id="SSF52833">
    <property type="entry name" value="Thioredoxin-like"/>
    <property type="match status" value="1"/>
</dbReference>
<dbReference type="Pfam" id="PF13462">
    <property type="entry name" value="Thioredoxin_4"/>
    <property type="match status" value="1"/>
</dbReference>
<feature type="domain" description="Thioredoxin-like fold" evidence="2">
    <location>
        <begin position="67"/>
        <end position="146"/>
    </location>
</feature>
<dbReference type="RefSeq" id="WP_319954074.1">
    <property type="nucleotide sequence ID" value="NZ_JAXAVX010000004.1"/>
</dbReference>
<keyword evidence="4" id="KW-1185">Reference proteome</keyword>
<proteinExistence type="predicted"/>
<keyword evidence="1" id="KW-0812">Transmembrane</keyword>
<organism evidence="3 4">
    <name type="scientific">Patulibacter brassicae</name>
    <dbReference type="NCBI Taxonomy" id="1705717"/>
    <lineage>
        <taxon>Bacteria</taxon>
        <taxon>Bacillati</taxon>
        <taxon>Actinomycetota</taxon>
        <taxon>Thermoleophilia</taxon>
        <taxon>Solirubrobacterales</taxon>
        <taxon>Patulibacteraceae</taxon>
        <taxon>Patulibacter</taxon>
    </lineage>
</organism>
<evidence type="ECO:0000259" key="2">
    <source>
        <dbReference type="Pfam" id="PF13462"/>
    </source>
</evidence>
<keyword evidence="1" id="KW-1133">Transmembrane helix</keyword>
<protein>
    <submittedName>
        <fullName evidence="3">Thioredoxin domain-containing protein</fullName>
    </submittedName>
</protein>
<accession>A0ABU4VJP5</accession>
<evidence type="ECO:0000313" key="4">
    <source>
        <dbReference type="Proteomes" id="UP001277761"/>
    </source>
</evidence>
<name>A0ABU4VJP5_9ACTN</name>
<feature type="transmembrane region" description="Helical" evidence="1">
    <location>
        <begin position="16"/>
        <end position="37"/>
    </location>
</feature>
<comment type="caution">
    <text evidence="3">The sequence shown here is derived from an EMBL/GenBank/DDBJ whole genome shotgun (WGS) entry which is preliminary data.</text>
</comment>
<dbReference type="InterPro" id="IPR012336">
    <property type="entry name" value="Thioredoxin-like_fold"/>
</dbReference>
<evidence type="ECO:0000313" key="3">
    <source>
        <dbReference type="EMBL" id="MDX8151919.1"/>
    </source>
</evidence>
<dbReference type="EMBL" id="JAXAVX010000004">
    <property type="protein sequence ID" value="MDX8151919.1"/>
    <property type="molecule type" value="Genomic_DNA"/>
</dbReference>
<gene>
    <name evidence="3" type="ORF">SK069_09975</name>
</gene>
<dbReference type="Gene3D" id="3.40.30.10">
    <property type="entry name" value="Glutaredoxin"/>
    <property type="match status" value="1"/>
</dbReference>
<reference evidence="3 4" key="1">
    <citation type="submission" date="2023-11" db="EMBL/GenBank/DDBJ databases">
        <authorList>
            <person name="Xu M."/>
            <person name="Jiang T."/>
        </authorList>
    </citation>
    <scope>NUCLEOTIDE SEQUENCE [LARGE SCALE GENOMIC DNA]</scope>
    <source>
        <strain evidence="3 4">SD</strain>
    </source>
</reference>